<dbReference type="EMBL" id="DS902684">
    <property type="protein sequence ID" value="EEC16267.1"/>
    <property type="molecule type" value="Genomic_DNA"/>
</dbReference>
<dbReference type="PaxDb" id="6945-B7QBP5"/>
<evidence type="ECO:0000313" key="3">
    <source>
        <dbReference type="Proteomes" id="UP000001555"/>
    </source>
</evidence>
<dbReference type="HOGENOM" id="CLU_2294744_0_0_1"/>
<dbReference type="EMBL" id="ABJB010776122">
    <property type="status" value="NOT_ANNOTATED_CDS"/>
    <property type="molecule type" value="Genomic_DNA"/>
</dbReference>
<name>B7QBP5_IXOSC</name>
<organism>
    <name type="scientific">Ixodes scapularis</name>
    <name type="common">Black-legged tick</name>
    <name type="synonym">Deer tick</name>
    <dbReference type="NCBI Taxonomy" id="6945"/>
    <lineage>
        <taxon>Eukaryota</taxon>
        <taxon>Metazoa</taxon>
        <taxon>Ecdysozoa</taxon>
        <taxon>Arthropoda</taxon>
        <taxon>Chelicerata</taxon>
        <taxon>Arachnida</taxon>
        <taxon>Acari</taxon>
        <taxon>Parasitiformes</taxon>
        <taxon>Ixodida</taxon>
        <taxon>Ixodoidea</taxon>
        <taxon>Ixodidae</taxon>
        <taxon>Ixodinae</taxon>
        <taxon>Ixodes</taxon>
    </lineage>
</organism>
<reference evidence="2" key="2">
    <citation type="submission" date="2020-05" db="UniProtKB">
        <authorList>
            <consortium name="EnsemblMetazoa"/>
        </authorList>
    </citation>
    <scope>IDENTIFICATION</scope>
    <source>
        <strain evidence="2">wikel</strain>
    </source>
</reference>
<evidence type="ECO:0000313" key="1">
    <source>
        <dbReference type="EMBL" id="EEC16267.1"/>
    </source>
</evidence>
<dbReference type="Proteomes" id="UP000001555">
    <property type="component" value="Unassembled WGS sequence"/>
</dbReference>
<proteinExistence type="predicted"/>
<keyword evidence="3" id="KW-1185">Reference proteome</keyword>
<gene>
    <name evidence="1" type="ORF">IscW_ISCW012176</name>
</gene>
<dbReference type="InParanoid" id="B7QBP5"/>
<reference evidence="1 3" key="1">
    <citation type="submission" date="2008-03" db="EMBL/GenBank/DDBJ databases">
        <title>Annotation of Ixodes scapularis.</title>
        <authorList>
            <consortium name="Ixodes scapularis Genome Project Consortium"/>
            <person name="Caler E."/>
            <person name="Hannick L.I."/>
            <person name="Bidwell S."/>
            <person name="Joardar V."/>
            <person name="Thiagarajan M."/>
            <person name="Amedeo P."/>
            <person name="Galinsky K.J."/>
            <person name="Schobel S."/>
            <person name="Inman J."/>
            <person name="Hostetler J."/>
            <person name="Miller J."/>
            <person name="Hammond M."/>
            <person name="Megy K."/>
            <person name="Lawson D."/>
            <person name="Kodira C."/>
            <person name="Sutton G."/>
            <person name="Meyer J."/>
            <person name="Hill C.A."/>
            <person name="Birren B."/>
            <person name="Nene V."/>
            <person name="Collins F."/>
            <person name="Alarcon-Chaidez F."/>
            <person name="Wikel S."/>
            <person name="Strausberg R."/>
        </authorList>
    </citation>
    <scope>NUCLEOTIDE SEQUENCE [LARGE SCALE GENOMIC DNA]</scope>
    <source>
        <strain evidence="3">Wikel</strain>
        <strain evidence="1">Wikel colony</strain>
    </source>
</reference>
<dbReference type="VEuPathDB" id="VectorBase:ISCW012176"/>
<dbReference type="AlphaFoldDB" id="B7QBP5"/>
<dbReference type="EnsemblMetazoa" id="ISCW012176-RA">
    <property type="protein sequence ID" value="ISCW012176-PA"/>
    <property type="gene ID" value="ISCW012176"/>
</dbReference>
<accession>B7QBP5</accession>
<evidence type="ECO:0000313" key="2">
    <source>
        <dbReference type="EnsemblMetazoa" id="ISCW012176-PA"/>
    </source>
</evidence>
<protein>
    <submittedName>
        <fullName evidence="1 2">Uncharacterized protein</fullName>
    </submittedName>
</protein>
<dbReference type="VEuPathDB" id="VectorBase:ISCI012176"/>
<sequence length="101" mass="11343">MVLTELDIARTTSVGCGCSRTPQEQNCQLNRYFCLHSIHELAPSGCVHLCPHVYGKRKRQLKPIFLFSCLSSHCQKPVIEELGLLSSTTFLWCCCSFCCVS</sequence>